<dbReference type="STRING" id="1183438.GKIL_1067"/>
<dbReference type="OrthoDB" id="1491115at2"/>
<gene>
    <name evidence="1" type="ORF">GKIL_1067</name>
</gene>
<accession>U5QEP3</accession>
<evidence type="ECO:0000313" key="1">
    <source>
        <dbReference type="EMBL" id="AGY57313.1"/>
    </source>
</evidence>
<name>U5QEP3_GLOK1</name>
<dbReference type="KEGG" id="glj:GKIL_1067"/>
<dbReference type="EMBL" id="CP003587">
    <property type="protein sequence ID" value="AGY57313.1"/>
    <property type="molecule type" value="Genomic_DNA"/>
</dbReference>
<dbReference type="RefSeq" id="WP_023172382.1">
    <property type="nucleotide sequence ID" value="NC_022600.1"/>
</dbReference>
<protein>
    <recommendedName>
        <fullName evidence="3">DUF2252 domain-containing protein</fullName>
    </recommendedName>
</protein>
<dbReference type="PANTHER" id="PTHR39441:SF1">
    <property type="entry name" value="DUF2252 DOMAIN-CONTAINING PROTEIN"/>
    <property type="match status" value="1"/>
</dbReference>
<dbReference type="eggNOG" id="COG4320">
    <property type="taxonomic scope" value="Bacteria"/>
</dbReference>
<evidence type="ECO:0008006" key="3">
    <source>
        <dbReference type="Google" id="ProtNLM"/>
    </source>
</evidence>
<evidence type="ECO:0000313" key="2">
    <source>
        <dbReference type="Proteomes" id="UP000017396"/>
    </source>
</evidence>
<keyword evidence="2" id="KW-1185">Reference proteome</keyword>
<dbReference type="HOGENOM" id="CLU_032121_1_0_3"/>
<dbReference type="Proteomes" id="UP000017396">
    <property type="component" value="Chromosome"/>
</dbReference>
<dbReference type="AlphaFoldDB" id="U5QEP3"/>
<dbReference type="PANTHER" id="PTHR39441">
    <property type="entry name" value="DUF2252 DOMAIN-CONTAINING PROTEIN"/>
    <property type="match status" value="1"/>
</dbReference>
<reference evidence="1 2" key="1">
    <citation type="journal article" date="2013" name="PLoS ONE">
        <title>Cultivation and Complete Genome Sequencing of Gloeobacter kilaueensis sp. nov., from a Lava Cave in Kilauea Caldera, Hawai'i.</title>
        <authorList>
            <person name="Saw J.H."/>
            <person name="Schatz M."/>
            <person name="Brown M.V."/>
            <person name="Kunkel D.D."/>
            <person name="Foster J.S."/>
            <person name="Shick H."/>
            <person name="Christensen S."/>
            <person name="Hou S."/>
            <person name="Wan X."/>
            <person name="Donachie S.P."/>
        </authorList>
    </citation>
    <scope>NUCLEOTIDE SEQUENCE [LARGE SCALE GENOMIC DNA]</scope>
    <source>
        <strain evidence="2">JS</strain>
    </source>
</reference>
<sequence>MTIFERIEQFNRGRDPQLLQIKYAKMRTSPLRFFRGSCHLFAEDWPVASSLNRSPLTWNCGDLHIENFGSYKGANRLTYFDIDDFDEAILAPCTVDLTRFLTSVLLAVRSLSDEATVARHLFQSGLEAYSAALAAGKAFWIERRIAAGLIGDLLDRLRQRRRRDFLLRLSERTATGWQLKTLPGRFFPIPQPEYEQIAGTVARLATTAPDPRFYEIFDIKRRVAGTGSIGIERYAILVQGRGSPDGHFILDLKRALPSCWQPLFQAFQPAWPDEATRVSQVQQRLQAVAPDSLHPLVLDGKPYVLKELQPEADRVDLTSWDGKPKRLESLVRTMSQIIGWAHLRASGRDRSAIADALINFAHQQGWQSLLSEYANHYSEQVVADWQEFCRASAPDT</sequence>
<dbReference type="InterPro" id="IPR018721">
    <property type="entry name" value="DUF2252"/>
</dbReference>
<organism evidence="1 2">
    <name type="scientific">Gloeobacter kilaueensis (strain ATCC BAA-2537 / CCAP 1431/1 / ULC 316 / JS1)</name>
    <dbReference type="NCBI Taxonomy" id="1183438"/>
    <lineage>
        <taxon>Bacteria</taxon>
        <taxon>Bacillati</taxon>
        <taxon>Cyanobacteriota</taxon>
        <taxon>Cyanophyceae</taxon>
        <taxon>Gloeobacterales</taxon>
        <taxon>Gloeobacteraceae</taxon>
        <taxon>Gloeobacter</taxon>
    </lineage>
</organism>
<proteinExistence type="predicted"/>
<dbReference type="Pfam" id="PF10009">
    <property type="entry name" value="DUF2252"/>
    <property type="match status" value="1"/>
</dbReference>